<feature type="domain" description="Glycosyl transferase family 1" evidence="1">
    <location>
        <begin position="216"/>
        <end position="376"/>
    </location>
</feature>
<evidence type="ECO:0000313" key="4">
    <source>
        <dbReference type="Proteomes" id="UP000238642"/>
    </source>
</evidence>
<proteinExistence type="predicted"/>
<dbReference type="AlphaFoldDB" id="A0A2S9JG78"/>
<dbReference type="GO" id="GO:0016757">
    <property type="term" value="F:glycosyltransferase activity"/>
    <property type="evidence" value="ECO:0007669"/>
    <property type="project" value="InterPro"/>
</dbReference>
<dbReference type="Pfam" id="PF00534">
    <property type="entry name" value="Glycos_transf_1"/>
    <property type="match status" value="1"/>
</dbReference>
<dbReference type="Proteomes" id="UP000238642">
    <property type="component" value="Unassembled WGS sequence"/>
</dbReference>
<name>A0A2S9JG78_9SPHI</name>
<dbReference type="EMBL" id="PVBS01000004">
    <property type="protein sequence ID" value="PRD51956.1"/>
    <property type="molecule type" value="Genomic_DNA"/>
</dbReference>
<sequence length="401" mass="45863">MRILIVSQYFWPENFRINDIALGLKDRGHEIVILTGLPNYPGGKLFKGYNNKPKFEVWNGIKIYRSRLVTRGNGRGLRLFLNYISFAFWGTITVLRIKEKIDSILVFEPSPVTVGIPAIAAKYIFKAHIAFWVQDLWPASLSAAGGVTNRSVLYFFDKLTRWIYKESRYVLVQSRAFNEYILKQGVQRQKIEYLPNTTEDFYFPKEALKYEDILPKGFKIFFAGNLGEAQSLDTFIDATTIVLNKGIAVNWIIIGDGRYKDVLQKKAKRLELMNYIHFMGRYPPTEMADFFAHADALYVSLKRDYIFSLTIPSKIQSYLACGKPILASLDGEGGQIVEEAQAGFISPAEDVIKLAENVMKLYSLSEEERNIMGANGLAYFNSEFKRDVVLDKLERILSVEK</sequence>
<dbReference type="PANTHER" id="PTHR12526">
    <property type="entry name" value="GLYCOSYLTRANSFERASE"/>
    <property type="match status" value="1"/>
</dbReference>
<feature type="domain" description="Glycosyltransferase subfamily 4-like N-terminal" evidence="2">
    <location>
        <begin position="16"/>
        <end position="196"/>
    </location>
</feature>
<accession>A0A2S9JG78</accession>
<gene>
    <name evidence="3" type="ORF">C5749_16790</name>
</gene>
<dbReference type="Gene3D" id="3.40.50.2000">
    <property type="entry name" value="Glycogen Phosphorylase B"/>
    <property type="match status" value="2"/>
</dbReference>
<dbReference type="Pfam" id="PF13579">
    <property type="entry name" value="Glyco_trans_4_4"/>
    <property type="match status" value="1"/>
</dbReference>
<reference evidence="3 4" key="1">
    <citation type="submission" date="2018-02" db="EMBL/GenBank/DDBJ databases">
        <title>The draft genome of Sphingobacterium gobiense H7.</title>
        <authorList>
            <person name="Li L."/>
            <person name="Liu L."/>
            <person name="Zhang X."/>
            <person name="Wang T."/>
            <person name="Liang L."/>
        </authorList>
    </citation>
    <scope>NUCLEOTIDE SEQUENCE [LARGE SCALE GENOMIC DNA]</scope>
    <source>
        <strain evidence="3 4">ACCC 05757</strain>
    </source>
</reference>
<dbReference type="OrthoDB" id="9811902at2"/>
<dbReference type="InterPro" id="IPR028098">
    <property type="entry name" value="Glyco_trans_4-like_N"/>
</dbReference>
<evidence type="ECO:0000259" key="1">
    <source>
        <dbReference type="Pfam" id="PF00534"/>
    </source>
</evidence>
<keyword evidence="3" id="KW-0808">Transferase</keyword>
<evidence type="ECO:0000259" key="2">
    <source>
        <dbReference type="Pfam" id="PF13579"/>
    </source>
</evidence>
<dbReference type="SUPFAM" id="SSF53756">
    <property type="entry name" value="UDP-Glycosyltransferase/glycogen phosphorylase"/>
    <property type="match status" value="1"/>
</dbReference>
<protein>
    <submittedName>
        <fullName evidence="3">Glycosyltransferase WbuB</fullName>
    </submittedName>
</protein>
<comment type="caution">
    <text evidence="3">The sequence shown here is derived from an EMBL/GenBank/DDBJ whole genome shotgun (WGS) entry which is preliminary data.</text>
</comment>
<dbReference type="CDD" id="cd03794">
    <property type="entry name" value="GT4_WbuB-like"/>
    <property type="match status" value="1"/>
</dbReference>
<dbReference type="RefSeq" id="WP_105727392.1">
    <property type="nucleotide sequence ID" value="NZ_PVBS01000004.1"/>
</dbReference>
<keyword evidence="4" id="KW-1185">Reference proteome</keyword>
<organism evidence="3 4">
    <name type="scientific">Sphingobacterium gobiense</name>
    <dbReference type="NCBI Taxonomy" id="1382456"/>
    <lineage>
        <taxon>Bacteria</taxon>
        <taxon>Pseudomonadati</taxon>
        <taxon>Bacteroidota</taxon>
        <taxon>Sphingobacteriia</taxon>
        <taxon>Sphingobacteriales</taxon>
        <taxon>Sphingobacteriaceae</taxon>
        <taxon>Sphingobacterium</taxon>
    </lineage>
</organism>
<dbReference type="InterPro" id="IPR001296">
    <property type="entry name" value="Glyco_trans_1"/>
</dbReference>
<evidence type="ECO:0000313" key="3">
    <source>
        <dbReference type="EMBL" id="PRD51956.1"/>
    </source>
</evidence>